<dbReference type="InParanoid" id="A0A6P8I6M3"/>
<dbReference type="Gene3D" id="1.20.120.360">
    <property type="entry name" value="Axin interactor, dorsalization-associated protein, N-terminal domain"/>
    <property type="match status" value="1"/>
</dbReference>
<sequence length="290" mass="33239">MTEKSRTVNRWYAAFTKGTDFDSWGQLVEAAEAYSSLAKELNKGTSIENQMFQHEQKKLMMKIAICLDMRSKTLLSTQEFAEVHISYEDIKKVGEVLRNLMLGWNEPFPVRVEVPSIIGNDGESIFNTTEFVLAGESGTLLPRIPYETGYHRLTVRIDKIGLKDAASYINTYFSIHVRDSDSVSVTASQDTPVSNRKDGNYVLFGVDVELQRHIERLPKGTAIFFELKHYKPKKNIISTKCFAFMEQDEIRNGPACIELYQKPTDFRRKKLNLLTSKPLYLHLTLTIHDE</sequence>
<dbReference type="RefSeq" id="XP_031564204.1">
    <property type="nucleotide sequence ID" value="XM_031708344.1"/>
</dbReference>
<evidence type="ECO:0000256" key="1">
    <source>
        <dbReference type="ARBA" id="ARBA00007205"/>
    </source>
</evidence>
<comment type="similarity">
    <text evidence="1">Belongs to the AIDA family.</text>
</comment>
<dbReference type="FunFam" id="1.20.120.360:FF:000001">
    <property type="entry name" value="Axin interactor, dorsalization-associated protein"/>
    <property type="match status" value="1"/>
</dbReference>
<evidence type="ECO:0000313" key="5">
    <source>
        <dbReference type="Proteomes" id="UP000515163"/>
    </source>
</evidence>
<accession>A0A6P8I6M3</accession>
<dbReference type="Pfam" id="PF08910">
    <property type="entry name" value="Aida_N"/>
    <property type="match status" value="1"/>
</dbReference>
<dbReference type="Gene3D" id="2.60.40.150">
    <property type="entry name" value="C2 domain"/>
    <property type="match status" value="1"/>
</dbReference>
<dbReference type="GeneID" id="116299646"/>
<dbReference type="PROSITE" id="PS51911">
    <property type="entry name" value="C2_AIDA"/>
    <property type="match status" value="1"/>
</dbReference>
<dbReference type="InterPro" id="IPR035892">
    <property type="entry name" value="C2_domain_sf"/>
</dbReference>
<evidence type="ECO:0000313" key="6">
    <source>
        <dbReference type="RefSeq" id="XP_031564204.1"/>
    </source>
</evidence>
<dbReference type="GO" id="GO:0046329">
    <property type="term" value="P:negative regulation of JNK cascade"/>
    <property type="evidence" value="ECO:0007669"/>
    <property type="project" value="UniProtKB-ARBA"/>
</dbReference>
<name>A0A6P8I6M3_ACTTE</name>
<evidence type="ECO:0000259" key="4">
    <source>
        <dbReference type="PROSITE" id="PS51911"/>
    </source>
</evidence>
<feature type="domain" description="C2 Aida-type" evidence="4">
    <location>
        <begin position="141"/>
        <end position="288"/>
    </location>
</feature>
<dbReference type="FunCoup" id="A0A6P8I6M3">
    <property type="interactions" value="290"/>
</dbReference>
<dbReference type="SUPFAM" id="SSF109779">
    <property type="entry name" value="Domain from hypothetical 2610208m17rik protein"/>
    <property type="match status" value="1"/>
</dbReference>
<dbReference type="AlphaFoldDB" id="A0A6P8I6M3"/>
<dbReference type="GO" id="GO:0035091">
    <property type="term" value="F:phosphatidylinositol binding"/>
    <property type="evidence" value="ECO:0007669"/>
    <property type="project" value="TreeGrafter"/>
</dbReference>
<dbReference type="PANTHER" id="PTHR28654">
    <property type="entry name" value="AXIN INTERACTOR, DORSALIZATION-ASSOCIATED PROTEIN"/>
    <property type="match status" value="1"/>
</dbReference>
<gene>
    <name evidence="6" type="primary">LOC116299646</name>
</gene>
<dbReference type="KEGG" id="aten:116299646"/>
<comment type="function">
    <text evidence="3">Acts as a ventralizing factor during embryogenesis. Inhibits axin-mediated JNK activation by binding axin and disrupting axin homodimerization. This in turn antagonizes a Wnt/beta-catenin-independent dorsalization pathway activated by AXIN/JNK-signaling.</text>
</comment>
<dbReference type="PANTHER" id="PTHR28654:SF1">
    <property type="entry name" value="AXIN INTERACTOR, DORSALIZATION-ASSOCIATED PROTEIN"/>
    <property type="match status" value="1"/>
</dbReference>
<dbReference type="Pfam" id="PF14186">
    <property type="entry name" value="Aida_C2"/>
    <property type="match status" value="1"/>
</dbReference>
<dbReference type="OrthoDB" id="5945821at2759"/>
<reference evidence="6" key="1">
    <citation type="submission" date="2025-08" db="UniProtKB">
        <authorList>
            <consortium name="RefSeq"/>
        </authorList>
    </citation>
    <scope>IDENTIFICATION</scope>
    <source>
        <tissue evidence="6">Tentacle</tissue>
    </source>
</reference>
<proteinExistence type="inferred from homology"/>
<dbReference type="GO" id="GO:0016020">
    <property type="term" value="C:membrane"/>
    <property type="evidence" value="ECO:0007669"/>
    <property type="project" value="TreeGrafter"/>
</dbReference>
<dbReference type="InterPro" id="IPR023421">
    <property type="entry name" value="AIDA_N"/>
</dbReference>
<keyword evidence="5" id="KW-1185">Reference proteome</keyword>
<keyword evidence="2" id="KW-0217">Developmental protein</keyword>
<evidence type="ECO:0000256" key="3">
    <source>
        <dbReference type="ARBA" id="ARBA00059715"/>
    </source>
</evidence>
<dbReference type="InterPro" id="IPR025939">
    <property type="entry name" value="Aida_C"/>
</dbReference>
<dbReference type="InterPro" id="IPR036818">
    <property type="entry name" value="AIDA_N_sf"/>
</dbReference>
<organism evidence="5 6">
    <name type="scientific">Actinia tenebrosa</name>
    <name type="common">Australian red waratah sea anemone</name>
    <dbReference type="NCBI Taxonomy" id="6105"/>
    <lineage>
        <taxon>Eukaryota</taxon>
        <taxon>Metazoa</taxon>
        <taxon>Cnidaria</taxon>
        <taxon>Anthozoa</taxon>
        <taxon>Hexacorallia</taxon>
        <taxon>Actiniaria</taxon>
        <taxon>Actiniidae</taxon>
        <taxon>Actinia</taxon>
    </lineage>
</organism>
<protein>
    <submittedName>
        <fullName evidence="6">Axin interactor, dorsalization-associated protein-like</fullName>
    </submittedName>
</protein>
<dbReference type="FunFam" id="2.60.40.150:FF:000059">
    <property type="entry name" value="Axin interactor, dorsalization-associated protein"/>
    <property type="match status" value="1"/>
</dbReference>
<evidence type="ECO:0000256" key="2">
    <source>
        <dbReference type="ARBA" id="ARBA00022473"/>
    </source>
</evidence>
<dbReference type="Proteomes" id="UP000515163">
    <property type="component" value="Unplaced"/>
</dbReference>